<dbReference type="Proteomes" id="UP001150266">
    <property type="component" value="Unassembled WGS sequence"/>
</dbReference>
<feature type="domain" description="HTH APSES-type" evidence="6">
    <location>
        <begin position="15"/>
        <end position="123"/>
    </location>
</feature>
<gene>
    <name evidence="7" type="ORF">J3R30DRAFT_3661603</name>
</gene>
<dbReference type="GO" id="GO:0003677">
    <property type="term" value="F:DNA binding"/>
    <property type="evidence" value="ECO:0007669"/>
    <property type="project" value="InterPro"/>
</dbReference>
<dbReference type="PANTHER" id="PTHR43828:SF3">
    <property type="entry name" value="CHROMO DOMAIN-CONTAINING PROTEIN"/>
    <property type="match status" value="1"/>
</dbReference>
<evidence type="ECO:0000256" key="5">
    <source>
        <dbReference type="SAM" id="MobiDB-lite"/>
    </source>
</evidence>
<dbReference type="PROSITE" id="PS50297">
    <property type="entry name" value="ANK_REP_REGION"/>
    <property type="match status" value="2"/>
</dbReference>
<evidence type="ECO:0000256" key="3">
    <source>
        <dbReference type="PROSITE-ProRule" id="PRU00023"/>
    </source>
</evidence>
<feature type="repeat" description="ANK" evidence="3">
    <location>
        <begin position="520"/>
        <end position="552"/>
    </location>
</feature>
<dbReference type="GO" id="GO:0033309">
    <property type="term" value="C:SBF transcription complex"/>
    <property type="evidence" value="ECO:0007669"/>
    <property type="project" value="TreeGrafter"/>
</dbReference>
<reference evidence="7" key="1">
    <citation type="submission" date="2022-08" db="EMBL/GenBank/DDBJ databases">
        <title>A Global Phylogenomic Analysis of the Shiitake Genus Lentinula.</title>
        <authorList>
            <consortium name="DOE Joint Genome Institute"/>
            <person name="Sierra-Patev S."/>
            <person name="Min B."/>
            <person name="Naranjo-Ortiz M."/>
            <person name="Looney B."/>
            <person name="Konkel Z."/>
            <person name="Slot J.C."/>
            <person name="Sakamoto Y."/>
            <person name="Steenwyk J.L."/>
            <person name="Rokas A."/>
            <person name="Carro J."/>
            <person name="Camarero S."/>
            <person name="Ferreira P."/>
            <person name="Molpeceres G."/>
            <person name="Ruiz-Duenas F.J."/>
            <person name="Serrano A."/>
            <person name="Henrissat B."/>
            <person name="Drula E."/>
            <person name="Hughes K.W."/>
            <person name="Mata J.L."/>
            <person name="Ishikawa N.K."/>
            <person name="Vargas-Isla R."/>
            <person name="Ushijima S."/>
            <person name="Smith C.A."/>
            <person name="Ahrendt S."/>
            <person name="Andreopoulos W."/>
            <person name="He G."/>
            <person name="Labutti K."/>
            <person name="Lipzen A."/>
            <person name="Ng V."/>
            <person name="Riley R."/>
            <person name="Sandor L."/>
            <person name="Barry K."/>
            <person name="Martinez A.T."/>
            <person name="Xiao Y."/>
            <person name="Gibbons J.G."/>
            <person name="Terashima K."/>
            <person name="Grigoriev I.V."/>
            <person name="Hibbett D.S."/>
        </authorList>
    </citation>
    <scope>NUCLEOTIDE SEQUENCE</scope>
    <source>
        <strain evidence="7">JLM2183</strain>
    </source>
</reference>
<keyword evidence="1" id="KW-0677">Repeat</keyword>
<organism evidence="7 8">
    <name type="scientific">Lentinula aciculospora</name>
    <dbReference type="NCBI Taxonomy" id="153920"/>
    <lineage>
        <taxon>Eukaryota</taxon>
        <taxon>Fungi</taxon>
        <taxon>Dikarya</taxon>
        <taxon>Basidiomycota</taxon>
        <taxon>Agaricomycotina</taxon>
        <taxon>Agaricomycetes</taxon>
        <taxon>Agaricomycetidae</taxon>
        <taxon>Agaricales</taxon>
        <taxon>Marasmiineae</taxon>
        <taxon>Omphalotaceae</taxon>
        <taxon>Lentinula</taxon>
    </lineage>
</organism>
<feature type="compositionally biased region" description="Low complexity" evidence="5">
    <location>
        <begin position="199"/>
        <end position="210"/>
    </location>
</feature>
<proteinExistence type="predicted"/>
<dbReference type="SMART" id="SM00248">
    <property type="entry name" value="ANK"/>
    <property type="match status" value="2"/>
</dbReference>
<feature type="compositionally biased region" description="Basic and acidic residues" evidence="5">
    <location>
        <begin position="678"/>
        <end position="702"/>
    </location>
</feature>
<dbReference type="InterPro" id="IPR051642">
    <property type="entry name" value="SWI6-like"/>
</dbReference>
<feature type="coiled-coil region" evidence="4">
    <location>
        <begin position="620"/>
        <end position="647"/>
    </location>
</feature>
<dbReference type="OrthoDB" id="6718656at2759"/>
<keyword evidence="8" id="KW-1185">Reference proteome</keyword>
<dbReference type="SUPFAM" id="SSF48403">
    <property type="entry name" value="Ankyrin repeat"/>
    <property type="match status" value="1"/>
</dbReference>
<dbReference type="InterPro" id="IPR036770">
    <property type="entry name" value="Ankyrin_rpt-contain_sf"/>
</dbReference>
<feature type="compositionally biased region" description="Acidic residues" evidence="5">
    <location>
        <begin position="703"/>
        <end position="713"/>
    </location>
</feature>
<dbReference type="SUPFAM" id="SSF54616">
    <property type="entry name" value="DNA-binding domain of Mlu1-box binding protein MBP1"/>
    <property type="match status" value="1"/>
</dbReference>
<evidence type="ECO:0000256" key="1">
    <source>
        <dbReference type="ARBA" id="ARBA00022737"/>
    </source>
</evidence>
<accession>A0A9W9DGK8</accession>
<evidence type="ECO:0000313" key="7">
    <source>
        <dbReference type="EMBL" id="KAJ4469527.1"/>
    </source>
</evidence>
<keyword evidence="2 3" id="KW-0040">ANK repeat</keyword>
<name>A0A9W9DGK8_9AGAR</name>
<feature type="compositionally biased region" description="Polar residues" evidence="5">
    <location>
        <begin position="245"/>
        <end position="256"/>
    </location>
</feature>
<dbReference type="Gene3D" id="1.25.40.20">
    <property type="entry name" value="Ankyrin repeat-containing domain"/>
    <property type="match status" value="1"/>
</dbReference>
<evidence type="ECO:0000256" key="2">
    <source>
        <dbReference type="ARBA" id="ARBA00023043"/>
    </source>
</evidence>
<feature type="compositionally biased region" description="Polar residues" evidence="5">
    <location>
        <begin position="180"/>
        <end position="196"/>
    </location>
</feature>
<dbReference type="PROSITE" id="PS51299">
    <property type="entry name" value="HTH_APSES"/>
    <property type="match status" value="1"/>
</dbReference>
<keyword evidence="4" id="KW-0175">Coiled coil</keyword>
<dbReference type="Pfam" id="PF00023">
    <property type="entry name" value="Ank"/>
    <property type="match status" value="1"/>
</dbReference>
<dbReference type="GO" id="GO:0030907">
    <property type="term" value="C:MBF transcription complex"/>
    <property type="evidence" value="ECO:0007669"/>
    <property type="project" value="TreeGrafter"/>
</dbReference>
<comment type="caution">
    <text evidence="7">The sequence shown here is derived from an EMBL/GenBank/DDBJ whole genome shotgun (WGS) entry which is preliminary data.</text>
</comment>
<dbReference type="FunFam" id="3.10.260.10:FF:000001">
    <property type="entry name" value="APSES transcription factor (MbpA)"/>
    <property type="match status" value="1"/>
</dbReference>
<dbReference type="SMART" id="SM01252">
    <property type="entry name" value="KilA-N"/>
    <property type="match status" value="1"/>
</dbReference>
<dbReference type="EMBL" id="JAOTPV010000032">
    <property type="protein sequence ID" value="KAJ4469527.1"/>
    <property type="molecule type" value="Genomic_DNA"/>
</dbReference>
<sequence>MQPARPAANPTPVRIYNAVYSSVQVYECMIRGIAVMRRRGDSYVNATQILKVAGIDKGRRTKILEKEILPGKHEIVQGGYGKYQGTWIPLDRGRDIASQYGVLPLLASLFDFTPSTNSLSALPMSAPPNLTGVTPRPLSASSSYGSLTGNYLPGVLAPPPIMPGSALRLLNQGRAQGLFTPSTSAAHGSSRFTQVSPIPGQSQSPFSPASATPPPFNTLKRPRSDPESVTIAPQVDVHMSDGTRPLSTGTQINGTAASDEGPSPAKRPRKESAPPDLTSSFTPATTVSAMSNTTTTRPPSASSGGAPPATPTTVAEREHMPRFATKPTYPRNLDLSAPLKDTRRAAVIASIYQGDDPVAVLNLLREIASFPANGIHGGITPTPSNNGRTIDVDTILDEQGHNALHLASSLTRVTTVQALLSHGADVHRGNHLGETPLMRTILSTHSYSAQSLPILLQTGLHQSVLTVDTSRKSVLHHIVSLAGVKGRAVVARYYLDQIFYWIAKEMMGDFGCIVDLQDEHGDTALNIAARVGSRTLVRTLVDVGANKTLSNKLGLRPGDFGVETEELSVGQKAEDIVQMLRPAAPAPVQKSQDVIADMTAMVQSLATEFQAEIKVKQDALDVTQAHLRAATRELSEQRKQIQSWQSRCSELDLVAQRVKNLEKAIEEEDTWDWTGRSKLKEDNQPEEEDKPKEESRPSRLVEEDTDADASADDDDEAMALDASTHAITALATSTSPAFRYRGVGMSGSSEPSNITQIPVMAADPDPPMPIGNDVETLIKLRRMKMWHVRLEALMEERLKHLRGMSAEKEHMCRRIVALCTGMAVDKVEDMLDNLVIAMESEANIVDIGRVSGFMQKVRDGIL</sequence>
<dbReference type="PANTHER" id="PTHR43828">
    <property type="entry name" value="ASPARAGINASE"/>
    <property type="match status" value="1"/>
</dbReference>
<feature type="region of interest" description="Disordered" evidence="5">
    <location>
        <begin position="180"/>
        <end position="335"/>
    </location>
</feature>
<dbReference type="InterPro" id="IPR003163">
    <property type="entry name" value="Tscrpt_reg_HTH_APSES-type"/>
</dbReference>
<dbReference type="GO" id="GO:0001228">
    <property type="term" value="F:DNA-binding transcription activator activity, RNA polymerase II-specific"/>
    <property type="evidence" value="ECO:0007669"/>
    <property type="project" value="UniProtKB-ARBA"/>
</dbReference>
<feature type="region of interest" description="Disordered" evidence="5">
    <location>
        <begin position="675"/>
        <end position="713"/>
    </location>
</feature>
<dbReference type="Gene3D" id="3.10.260.10">
    <property type="entry name" value="Transcription regulator HTH, APSES-type DNA-binding domain"/>
    <property type="match status" value="1"/>
</dbReference>
<evidence type="ECO:0000259" key="6">
    <source>
        <dbReference type="PROSITE" id="PS51299"/>
    </source>
</evidence>
<evidence type="ECO:0000256" key="4">
    <source>
        <dbReference type="SAM" id="Coils"/>
    </source>
</evidence>
<feature type="repeat" description="ANK" evidence="3">
    <location>
        <begin position="399"/>
        <end position="431"/>
    </location>
</feature>
<dbReference type="Pfam" id="PF04383">
    <property type="entry name" value="KilA-N"/>
    <property type="match status" value="1"/>
</dbReference>
<dbReference type="InterPro" id="IPR036887">
    <property type="entry name" value="HTH_APSES_sf"/>
</dbReference>
<protein>
    <submittedName>
        <fullName evidence="7">Transcription factor</fullName>
    </submittedName>
</protein>
<dbReference type="InterPro" id="IPR002110">
    <property type="entry name" value="Ankyrin_rpt"/>
</dbReference>
<dbReference type="InterPro" id="IPR018004">
    <property type="entry name" value="KilA/APSES_HTH"/>
</dbReference>
<evidence type="ECO:0000313" key="8">
    <source>
        <dbReference type="Proteomes" id="UP001150266"/>
    </source>
</evidence>
<dbReference type="PROSITE" id="PS50088">
    <property type="entry name" value="ANK_REPEAT"/>
    <property type="match status" value="2"/>
</dbReference>
<feature type="compositionally biased region" description="Low complexity" evidence="5">
    <location>
        <begin position="284"/>
        <end position="313"/>
    </location>
</feature>
<dbReference type="AlphaFoldDB" id="A0A9W9DGK8"/>